<evidence type="ECO:0000256" key="5">
    <source>
        <dbReference type="SAM" id="MobiDB-lite"/>
    </source>
</evidence>
<dbReference type="PANTHER" id="PTHR44040">
    <property type="entry name" value="RETINOBLASTOMA-BINDING PROTEIN 5"/>
    <property type="match status" value="1"/>
</dbReference>
<dbReference type="Proteomes" id="UP001141327">
    <property type="component" value="Unassembled WGS sequence"/>
</dbReference>
<evidence type="ECO:0000256" key="2">
    <source>
        <dbReference type="ARBA" id="ARBA00022574"/>
    </source>
</evidence>
<evidence type="ECO:0000313" key="7">
    <source>
        <dbReference type="Proteomes" id="UP001141327"/>
    </source>
</evidence>
<protein>
    <submittedName>
        <fullName evidence="6">COMPASS component SWD1</fullName>
    </submittedName>
</protein>
<organism evidence="6 7">
    <name type="scientific">Paratrimastix pyriformis</name>
    <dbReference type="NCBI Taxonomy" id="342808"/>
    <lineage>
        <taxon>Eukaryota</taxon>
        <taxon>Metamonada</taxon>
        <taxon>Preaxostyla</taxon>
        <taxon>Paratrimastigidae</taxon>
        <taxon>Paratrimastix</taxon>
    </lineage>
</organism>
<dbReference type="InterPro" id="IPR037850">
    <property type="entry name" value="RBBP5/Swd1"/>
</dbReference>
<dbReference type="PANTHER" id="PTHR44040:SF1">
    <property type="entry name" value="RETINOBLASTOMA-BINDING PROTEIN 5"/>
    <property type="match status" value="1"/>
</dbReference>
<feature type="compositionally biased region" description="Basic residues" evidence="5">
    <location>
        <begin position="91"/>
        <end position="102"/>
    </location>
</feature>
<keyword evidence="3" id="KW-0677">Repeat</keyword>
<evidence type="ECO:0000256" key="1">
    <source>
        <dbReference type="ARBA" id="ARBA00004123"/>
    </source>
</evidence>
<evidence type="ECO:0000256" key="3">
    <source>
        <dbReference type="ARBA" id="ARBA00022737"/>
    </source>
</evidence>
<accession>A0ABQ8UPU0</accession>
<dbReference type="InterPro" id="IPR036322">
    <property type="entry name" value="WD40_repeat_dom_sf"/>
</dbReference>
<dbReference type="EMBL" id="JAPMOS010000009">
    <property type="protein sequence ID" value="KAJ4461185.1"/>
    <property type="molecule type" value="Genomic_DNA"/>
</dbReference>
<proteinExistence type="predicted"/>
<sequence>MQFDPRGNYLSLGCESGTIAIMDFTTKQVIRLFSDVSPRGGHRRFTPIRSTCNFIVVCPAHSFPILVDLSKEEAATATGIARNDDDEQSRVKRARRDHRPAGHRMNSGMWSSPRFVVEPDHPVSLEARPAKEGGGREREKRGKEDDAQRDLTCLAAFSHPASPADPVWLLCSYPDGSLSACHAADVHKMEFTTYAPPKGGLVRALEFQQRGSLALVALSDRTIRMIDVTNMTQLHALYNGVEPVHWSRCIFTSDGFTVLAAPAKNTNQVHTWNQLGEPQQILELTGPKQPIHDLARNVLLTLVTGGHIHEWGRPPTVHWSSYGTGFTDIEEDTVWMEPEDFFDEPHPVLQRVKTARAEAEIDIVGDPDHPNKDDDDEGSVAPSIPPISGDPTWCAKTPDIFKFKFKFKFKFCVYAAPLPPRGSEPEEFLRPFVDPAIISGSVADTPEPFFHEVKYDDLLAGPEQNPFYIPLHQLAEPAQPRAPPHATTAAAAQAATPHPHHQTADPAADPDVDLESEDGPTVPAWATAAPLPQ</sequence>
<feature type="compositionally biased region" description="Basic and acidic residues" evidence="5">
    <location>
        <begin position="117"/>
        <end position="146"/>
    </location>
</feature>
<dbReference type="InterPro" id="IPR015943">
    <property type="entry name" value="WD40/YVTN_repeat-like_dom_sf"/>
</dbReference>
<keyword evidence="4" id="KW-0539">Nucleus</keyword>
<feature type="compositionally biased region" description="Acidic residues" evidence="5">
    <location>
        <begin position="508"/>
        <end position="518"/>
    </location>
</feature>
<evidence type="ECO:0000256" key="4">
    <source>
        <dbReference type="ARBA" id="ARBA00023242"/>
    </source>
</evidence>
<feature type="region of interest" description="Disordered" evidence="5">
    <location>
        <begin position="478"/>
        <end position="533"/>
    </location>
</feature>
<dbReference type="SUPFAM" id="SSF50978">
    <property type="entry name" value="WD40 repeat-like"/>
    <property type="match status" value="1"/>
</dbReference>
<keyword evidence="7" id="KW-1185">Reference proteome</keyword>
<gene>
    <name evidence="6" type="ORF">PAPYR_2650</name>
</gene>
<feature type="region of interest" description="Disordered" evidence="5">
    <location>
        <begin position="361"/>
        <end position="388"/>
    </location>
</feature>
<keyword evidence="2" id="KW-0853">WD repeat</keyword>
<dbReference type="Gene3D" id="2.130.10.10">
    <property type="entry name" value="YVTN repeat-like/Quinoprotein amine dehydrogenase"/>
    <property type="match status" value="1"/>
</dbReference>
<feature type="region of interest" description="Disordered" evidence="5">
    <location>
        <begin position="78"/>
        <end position="146"/>
    </location>
</feature>
<comment type="caution">
    <text evidence="6">The sequence shown here is derived from an EMBL/GenBank/DDBJ whole genome shotgun (WGS) entry which is preliminary data.</text>
</comment>
<reference evidence="6" key="1">
    <citation type="journal article" date="2022" name="bioRxiv">
        <title>Genomics of Preaxostyla Flagellates Illuminates Evolutionary Transitions and the Path Towards Mitochondrial Loss.</title>
        <authorList>
            <person name="Novak L.V.F."/>
            <person name="Treitli S.C."/>
            <person name="Pyrih J."/>
            <person name="Halakuc P."/>
            <person name="Pipaliya S.V."/>
            <person name="Vacek V."/>
            <person name="Brzon O."/>
            <person name="Soukal P."/>
            <person name="Eme L."/>
            <person name="Dacks J.B."/>
            <person name="Karnkowska A."/>
            <person name="Elias M."/>
            <person name="Hampl V."/>
        </authorList>
    </citation>
    <scope>NUCLEOTIDE SEQUENCE</scope>
    <source>
        <strain evidence="6">RCP-MX</strain>
    </source>
</reference>
<comment type="subcellular location">
    <subcellularLocation>
        <location evidence="1">Nucleus</location>
    </subcellularLocation>
</comment>
<name>A0ABQ8UPU0_9EUKA</name>
<evidence type="ECO:0000313" key="6">
    <source>
        <dbReference type="EMBL" id="KAJ4461185.1"/>
    </source>
</evidence>
<feature type="compositionally biased region" description="Low complexity" evidence="5">
    <location>
        <begin position="484"/>
        <end position="497"/>
    </location>
</feature>